<sequence length="247" mass="26832">MSRHLTLALLALLLFCAPARAAEHYVVATDCTWPPMELLDENKQPTGFDVEYIKAVAKAAGFTVDVRNIAWDGIFGGVATGQYDIVAAATTITEERKKQFDFSDPYYEVAQAVVLPAGKSIKSLADLKGKKVGGQIGTTGVFVMRKSGVAVDLKEYDDVGLAIQDMLGGRLDAVICDDPVALYYANKKPDTAGKLNLSFKTAAKEYYGFTVRKGRKDLVEKLNKGIKAVRASGEEARLLDKWMGAAR</sequence>
<dbReference type="GO" id="GO:0016020">
    <property type="term" value="C:membrane"/>
    <property type="evidence" value="ECO:0007669"/>
    <property type="project" value="InterPro"/>
</dbReference>
<evidence type="ECO:0000256" key="2">
    <source>
        <dbReference type="SAM" id="SignalP"/>
    </source>
</evidence>
<feature type="domain" description="Ionotropic glutamate receptor C-terminal" evidence="4">
    <location>
        <begin position="24"/>
        <end position="245"/>
    </location>
</feature>
<feature type="domain" description="Solute-binding protein family 3/N-terminal" evidence="3">
    <location>
        <begin position="24"/>
        <end position="246"/>
    </location>
</feature>
<dbReference type="InterPro" id="IPR001638">
    <property type="entry name" value="Solute-binding_3/MltF_N"/>
</dbReference>
<feature type="signal peptide" evidence="2">
    <location>
        <begin position="1"/>
        <end position="21"/>
    </location>
</feature>
<evidence type="ECO:0000259" key="4">
    <source>
        <dbReference type="SMART" id="SM00079"/>
    </source>
</evidence>
<dbReference type="PANTHER" id="PTHR35936:SF17">
    <property type="entry name" value="ARGININE-BINDING EXTRACELLULAR PROTEIN ARTP"/>
    <property type="match status" value="1"/>
</dbReference>
<feature type="chain" id="PRO_5011585894" evidence="2">
    <location>
        <begin position="22"/>
        <end position="247"/>
    </location>
</feature>
<name>A0A1G7NQG5_9BACT</name>
<dbReference type="SMART" id="SM00079">
    <property type="entry name" value="PBPe"/>
    <property type="match status" value="1"/>
</dbReference>
<protein>
    <submittedName>
        <fullName evidence="5">Amino acid ABC transporter substrate-binding protein, PAAT family</fullName>
    </submittedName>
</protein>
<dbReference type="Pfam" id="PF00497">
    <property type="entry name" value="SBP_bac_3"/>
    <property type="match status" value="1"/>
</dbReference>
<evidence type="ECO:0000313" key="6">
    <source>
        <dbReference type="Proteomes" id="UP000199355"/>
    </source>
</evidence>
<dbReference type="STRING" id="571438.SAMN05192586_11252"/>
<dbReference type="AlphaFoldDB" id="A0A1G7NQG5"/>
<organism evidence="5 6">
    <name type="scientific">Desulfovibrio legallii</name>
    <dbReference type="NCBI Taxonomy" id="571438"/>
    <lineage>
        <taxon>Bacteria</taxon>
        <taxon>Pseudomonadati</taxon>
        <taxon>Thermodesulfobacteriota</taxon>
        <taxon>Desulfovibrionia</taxon>
        <taxon>Desulfovibrionales</taxon>
        <taxon>Desulfovibrionaceae</taxon>
        <taxon>Desulfovibrio</taxon>
    </lineage>
</organism>
<dbReference type="PANTHER" id="PTHR35936">
    <property type="entry name" value="MEMBRANE-BOUND LYTIC MUREIN TRANSGLYCOSYLASE F"/>
    <property type="match status" value="1"/>
</dbReference>
<keyword evidence="6" id="KW-1185">Reference proteome</keyword>
<dbReference type="InterPro" id="IPR001320">
    <property type="entry name" value="Iontro_rcpt_C"/>
</dbReference>
<dbReference type="OrthoDB" id="368476at2"/>
<evidence type="ECO:0000256" key="1">
    <source>
        <dbReference type="ARBA" id="ARBA00022729"/>
    </source>
</evidence>
<evidence type="ECO:0000259" key="3">
    <source>
        <dbReference type="SMART" id="SM00062"/>
    </source>
</evidence>
<dbReference type="EMBL" id="FNBX01000012">
    <property type="protein sequence ID" value="SDF76232.1"/>
    <property type="molecule type" value="Genomic_DNA"/>
</dbReference>
<dbReference type="Gene3D" id="3.40.190.10">
    <property type="entry name" value="Periplasmic binding protein-like II"/>
    <property type="match status" value="2"/>
</dbReference>
<dbReference type="SUPFAM" id="SSF53850">
    <property type="entry name" value="Periplasmic binding protein-like II"/>
    <property type="match status" value="1"/>
</dbReference>
<dbReference type="Proteomes" id="UP000199355">
    <property type="component" value="Unassembled WGS sequence"/>
</dbReference>
<accession>A0A1G7NQG5</accession>
<dbReference type="RefSeq" id="WP_092154250.1">
    <property type="nucleotide sequence ID" value="NZ_FNBX01000012.1"/>
</dbReference>
<dbReference type="GO" id="GO:0015276">
    <property type="term" value="F:ligand-gated monoatomic ion channel activity"/>
    <property type="evidence" value="ECO:0007669"/>
    <property type="project" value="InterPro"/>
</dbReference>
<dbReference type="CDD" id="cd13624">
    <property type="entry name" value="PBP2_Arg_Lys_His"/>
    <property type="match status" value="1"/>
</dbReference>
<keyword evidence="1 2" id="KW-0732">Signal</keyword>
<dbReference type="SMART" id="SM00062">
    <property type="entry name" value="PBPb"/>
    <property type="match status" value="1"/>
</dbReference>
<evidence type="ECO:0000313" key="5">
    <source>
        <dbReference type="EMBL" id="SDF76232.1"/>
    </source>
</evidence>
<reference evidence="6" key="1">
    <citation type="submission" date="2016-10" db="EMBL/GenBank/DDBJ databases">
        <authorList>
            <person name="Varghese N."/>
            <person name="Submissions S."/>
        </authorList>
    </citation>
    <scope>NUCLEOTIDE SEQUENCE [LARGE SCALE GENOMIC DNA]</scope>
    <source>
        <strain evidence="6">KHC7</strain>
    </source>
</reference>
<proteinExistence type="predicted"/>
<gene>
    <name evidence="5" type="ORF">SAMN05192586_11252</name>
</gene>